<accession>A0A1F7SJH7</accession>
<protein>
    <submittedName>
        <fullName evidence="3">dTDP-4-dehydrorhamnose 3,5-epimerase</fullName>
    </submittedName>
</protein>
<reference evidence="3 4" key="1">
    <citation type="journal article" date="2016" name="Nat. Commun.">
        <title>Thousands of microbial genomes shed light on interconnected biogeochemical processes in an aquifer system.</title>
        <authorList>
            <person name="Anantharaman K."/>
            <person name="Brown C.T."/>
            <person name="Hug L.A."/>
            <person name="Sharon I."/>
            <person name="Castelle C.J."/>
            <person name="Probst A.J."/>
            <person name="Thomas B.C."/>
            <person name="Singh A."/>
            <person name="Wilkins M.J."/>
            <person name="Karaoz U."/>
            <person name="Brodie E.L."/>
            <person name="Williams K.H."/>
            <person name="Hubbard S.S."/>
            <person name="Banfield J.F."/>
        </authorList>
    </citation>
    <scope>NUCLEOTIDE SEQUENCE [LARGE SCALE GENOMIC DNA]</scope>
</reference>
<organism evidence="3 4">
    <name type="scientific">Candidatus Schekmanbacteria bacterium RIFCSPLOWO2_12_FULL_38_15</name>
    <dbReference type="NCBI Taxonomy" id="1817883"/>
    <lineage>
        <taxon>Bacteria</taxon>
        <taxon>Candidatus Schekmaniibacteriota</taxon>
    </lineage>
</organism>
<name>A0A1F7SJH7_9BACT</name>
<dbReference type="InterPro" id="IPR011051">
    <property type="entry name" value="RmlC_Cupin_sf"/>
</dbReference>
<dbReference type="GO" id="GO:0005829">
    <property type="term" value="C:cytosol"/>
    <property type="evidence" value="ECO:0007669"/>
    <property type="project" value="TreeGrafter"/>
</dbReference>
<dbReference type="Gene3D" id="2.60.120.10">
    <property type="entry name" value="Jelly Rolls"/>
    <property type="match status" value="1"/>
</dbReference>
<dbReference type="GO" id="GO:0008830">
    <property type="term" value="F:dTDP-4-dehydrorhamnose 3,5-epimerase activity"/>
    <property type="evidence" value="ECO:0007669"/>
    <property type="project" value="InterPro"/>
</dbReference>
<proteinExistence type="predicted"/>
<dbReference type="Pfam" id="PF00908">
    <property type="entry name" value="dTDP_sugar_isom"/>
    <property type="match status" value="1"/>
</dbReference>
<dbReference type="SUPFAM" id="SSF51182">
    <property type="entry name" value="RmlC-like cupins"/>
    <property type="match status" value="1"/>
</dbReference>
<evidence type="ECO:0000313" key="3">
    <source>
        <dbReference type="EMBL" id="OGL53915.1"/>
    </source>
</evidence>
<gene>
    <name evidence="3" type="ORF">A3G31_00755</name>
</gene>
<dbReference type="AlphaFoldDB" id="A0A1F7SJH7"/>
<dbReference type="InterPro" id="IPR000888">
    <property type="entry name" value="RmlC-like"/>
</dbReference>
<sequence>MIEVCETYLSGVLLIKPTFFEDHRGEYFEIYSKELYKSKGIDIDFVEDDISIATRGVLKGVHGDDRTWKLISCLHGKFYLMVINYDEFSNNYGKWQSFVLSDVNKHQVLVPPKHGNGHLCLSEKSIFHYKQSHYYDPSRQFTIKWNDPRFNIWWPIKNPILSMRDERGDFVK</sequence>
<feature type="active site" description="Proton donor" evidence="1">
    <location>
        <position position="129"/>
    </location>
</feature>
<dbReference type="CDD" id="cd00438">
    <property type="entry name" value="cupin_RmlC"/>
    <property type="match status" value="1"/>
</dbReference>
<dbReference type="GO" id="GO:0000271">
    <property type="term" value="P:polysaccharide biosynthetic process"/>
    <property type="evidence" value="ECO:0007669"/>
    <property type="project" value="TreeGrafter"/>
</dbReference>
<evidence type="ECO:0000256" key="1">
    <source>
        <dbReference type="PIRSR" id="PIRSR600888-1"/>
    </source>
</evidence>
<dbReference type="PANTHER" id="PTHR21047:SF2">
    <property type="entry name" value="THYMIDINE DIPHOSPHO-4-KETO-RHAMNOSE 3,5-EPIMERASE"/>
    <property type="match status" value="1"/>
</dbReference>
<feature type="site" description="Participates in a stacking interaction with the thymidine ring of dTDP-4-oxo-6-deoxyglucose" evidence="2">
    <location>
        <position position="135"/>
    </location>
</feature>
<dbReference type="PANTHER" id="PTHR21047">
    <property type="entry name" value="DTDP-6-DEOXY-D-GLUCOSE-3,5 EPIMERASE"/>
    <property type="match status" value="1"/>
</dbReference>
<feature type="active site" description="Proton acceptor" evidence="1">
    <location>
        <position position="62"/>
    </location>
</feature>
<dbReference type="Proteomes" id="UP000178082">
    <property type="component" value="Unassembled WGS sequence"/>
</dbReference>
<dbReference type="EMBL" id="MGDI01000019">
    <property type="protein sequence ID" value="OGL53915.1"/>
    <property type="molecule type" value="Genomic_DNA"/>
</dbReference>
<comment type="caution">
    <text evidence="3">The sequence shown here is derived from an EMBL/GenBank/DDBJ whole genome shotgun (WGS) entry which is preliminary data.</text>
</comment>
<dbReference type="InterPro" id="IPR014710">
    <property type="entry name" value="RmlC-like_jellyroll"/>
</dbReference>
<dbReference type="STRING" id="1817883.A3G31_00755"/>
<evidence type="ECO:0000313" key="4">
    <source>
        <dbReference type="Proteomes" id="UP000178082"/>
    </source>
</evidence>
<evidence type="ECO:0000256" key="2">
    <source>
        <dbReference type="PIRSR" id="PIRSR600888-3"/>
    </source>
</evidence>